<sequence>MEPPPTPGPTIQVGRFSRLYSGYICLA</sequence>
<protein>
    <submittedName>
        <fullName evidence="1">Uncharacterized protein</fullName>
    </submittedName>
</protein>
<dbReference type="Proteomes" id="UP000540989">
    <property type="component" value="Unassembled WGS sequence"/>
</dbReference>
<organism evidence="1 2">
    <name type="scientific">Granulicella aggregans</name>
    <dbReference type="NCBI Taxonomy" id="474949"/>
    <lineage>
        <taxon>Bacteria</taxon>
        <taxon>Pseudomonadati</taxon>
        <taxon>Acidobacteriota</taxon>
        <taxon>Terriglobia</taxon>
        <taxon>Terriglobales</taxon>
        <taxon>Acidobacteriaceae</taxon>
        <taxon>Granulicella</taxon>
    </lineage>
</organism>
<evidence type="ECO:0000313" key="2">
    <source>
        <dbReference type="Proteomes" id="UP000540989"/>
    </source>
</evidence>
<evidence type="ECO:0000313" key="1">
    <source>
        <dbReference type="EMBL" id="MBB5061250.1"/>
    </source>
</evidence>
<name>A0A7W8E8G1_9BACT</name>
<gene>
    <name evidence="1" type="ORF">HDF16_005986</name>
</gene>
<dbReference type="AlphaFoldDB" id="A0A7W8E8G1"/>
<comment type="caution">
    <text evidence="1">The sequence shown here is derived from an EMBL/GenBank/DDBJ whole genome shotgun (WGS) entry which is preliminary data.</text>
</comment>
<proteinExistence type="predicted"/>
<reference evidence="1 2" key="1">
    <citation type="submission" date="2020-08" db="EMBL/GenBank/DDBJ databases">
        <title>Genomic Encyclopedia of Type Strains, Phase IV (KMG-V): Genome sequencing to study the core and pangenomes of soil and plant-associated prokaryotes.</title>
        <authorList>
            <person name="Whitman W."/>
        </authorList>
    </citation>
    <scope>NUCLEOTIDE SEQUENCE [LARGE SCALE GENOMIC DNA]</scope>
    <source>
        <strain evidence="1 2">M8UP14</strain>
    </source>
</reference>
<keyword evidence="2" id="KW-1185">Reference proteome</keyword>
<accession>A0A7W8E8G1</accession>
<dbReference type="EMBL" id="JACHIP010000033">
    <property type="protein sequence ID" value="MBB5061250.1"/>
    <property type="molecule type" value="Genomic_DNA"/>
</dbReference>